<dbReference type="InterPro" id="IPR038488">
    <property type="entry name" value="Integrase_DNA-bd_sf"/>
</dbReference>
<dbReference type="OrthoDB" id="9775880at2"/>
<dbReference type="PANTHER" id="PTHR30629">
    <property type="entry name" value="PROPHAGE INTEGRASE"/>
    <property type="match status" value="1"/>
</dbReference>
<dbReference type="Pfam" id="PF22022">
    <property type="entry name" value="Phage_int_M"/>
    <property type="match status" value="1"/>
</dbReference>
<dbReference type="InterPro" id="IPR010998">
    <property type="entry name" value="Integrase_recombinase_N"/>
</dbReference>
<evidence type="ECO:0000313" key="6">
    <source>
        <dbReference type="EMBL" id="AGU51902.1"/>
    </source>
</evidence>
<dbReference type="InterPro" id="IPR011010">
    <property type="entry name" value="DNA_brk_join_enz"/>
</dbReference>
<dbReference type="SUPFAM" id="SSF56349">
    <property type="entry name" value="DNA breaking-rejoining enzymes"/>
    <property type="match status" value="1"/>
</dbReference>
<evidence type="ECO:0000256" key="3">
    <source>
        <dbReference type="ARBA" id="ARBA00023125"/>
    </source>
</evidence>
<dbReference type="Proteomes" id="UP000016223">
    <property type="component" value="Chromosome 1"/>
</dbReference>
<evidence type="ECO:0000259" key="4">
    <source>
        <dbReference type="Pfam" id="PF13356"/>
    </source>
</evidence>
<dbReference type="Pfam" id="PF13356">
    <property type="entry name" value="Arm-DNA-bind_3"/>
    <property type="match status" value="1"/>
</dbReference>
<dbReference type="Gene3D" id="1.10.150.130">
    <property type="match status" value="1"/>
</dbReference>
<feature type="domain" description="Integrase DNA-binding" evidence="4">
    <location>
        <begin position="3"/>
        <end position="87"/>
    </location>
</feature>
<evidence type="ECO:0000256" key="1">
    <source>
        <dbReference type="ARBA" id="ARBA00008857"/>
    </source>
</evidence>
<evidence type="ECO:0000259" key="5">
    <source>
        <dbReference type="Pfam" id="PF22022"/>
    </source>
</evidence>
<organism evidence="6 7">
    <name type="scientific">Variovorax paradoxus B4</name>
    <dbReference type="NCBI Taxonomy" id="1246301"/>
    <lineage>
        <taxon>Bacteria</taxon>
        <taxon>Pseudomonadati</taxon>
        <taxon>Pseudomonadota</taxon>
        <taxon>Betaproteobacteria</taxon>
        <taxon>Burkholderiales</taxon>
        <taxon>Comamonadaceae</taxon>
        <taxon>Variovorax</taxon>
    </lineage>
</organism>
<dbReference type="Gene3D" id="3.30.160.390">
    <property type="entry name" value="Integrase, DNA-binding domain"/>
    <property type="match status" value="1"/>
</dbReference>
<dbReference type="PANTHER" id="PTHR30629:SF2">
    <property type="entry name" value="PROPHAGE INTEGRASE INTS-RELATED"/>
    <property type="match status" value="1"/>
</dbReference>
<dbReference type="RefSeq" id="WP_021012552.1">
    <property type="nucleotide sequence ID" value="NC_022247.1"/>
</dbReference>
<dbReference type="InterPro" id="IPR050808">
    <property type="entry name" value="Phage_Integrase"/>
</dbReference>
<name>T1XG52_VARPD</name>
<keyword evidence="3" id="KW-0238">DNA-binding</keyword>
<evidence type="ECO:0000313" key="7">
    <source>
        <dbReference type="Proteomes" id="UP000016223"/>
    </source>
</evidence>
<dbReference type="EMBL" id="CP003911">
    <property type="protein sequence ID" value="AGU51902.1"/>
    <property type="molecule type" value="Genomic_DNA"/>
</dbReference>
<evidence type="ECO:0000256" key="2">
    <source>
        <dbReference type="ARBA" id="ARBA00022908"/>
    </source>
</evidence>
<reference evidence="6 7" key="1">
    <citation type="submission" date="2012-10" db="EMBL/GenBank/DDBJ databases">
        <title>Genome sequence of Variovorax paradoxus B4.</title>
        <authorList>
            <person name="Schuldes J."/>
            <person name="Brandt U."/>
            <person name="Hiessl S."/>
            <person name="Wuebbeler J.H."/>
            <person name="Thuermer A."/>
            <person name="Steinbuechel A."/>
            <person name="Daniel R."/>
        </authorList>
    </citation>
    <scope>NUCLEOTIDE SEQUENCE [LARGE SCALE GENOMIC DNA]</scope>
    <source>
        <strain evidence="6 7">B4</strain>
    </source>
</reference>
<proteinExistence type="inferred from homology"/>
<feature type="domain" description="Phage integrase central" evidence="5">
    <location>
        <begin position="102"/>
        <end position="189"/>
    </location>
</feature>
<accession>T1XG52</accession>
<protein>
    <submittedName>
        <fullName evidence="6">Integrase domain-containing</fullName>
    </submittedName>
</protein>
<dbReference type="KEGG" id="vpd:VAPA_1c48370"/>
<gene>
    <name evidence="6" type="ORF">VAPA_1c48370</name>
</gene>
<comment type="similarity">
    <text evidence="1">Belongs to the 'phage' integrase family.</text>
</comment>
<dbReference type="AlphaFoldDB" id="T1XG52"/>
<sequence length="309" mass="35418">MALTDTWLRANSGKARSAVEEVSDRDSLSVRVSPKGKVVFQLRYRYDGRLQRLDLGSYPGLGLKAARDEAQRLKGQLEQGHDPRVVRALEKQAILKADSIESLFRQWYEVYCKKNKKGHHDVLRSFELHVFPRIGALPADKVTLHEWLDLLEKQAEARPGIADRILTNAKQMLKWGVKRRLIPANPLVEINAREDLQIKKVAGSRSLSNDEIVRVWRAIDRSRIAMKNKLFLKLCLIVEFRRSLTLEGQFSAANNNDQTFCLSVRVRSHVAFRGLEETIRTVHHRGFRLSSPDLQGGGWRYGFRATDLK</sequence>
<dbReference type="HOGENOM" id="CLU_027562_45_0_4"/>
<dbReference type="PATRIC" id="fig|1246301.3.peg.4842"/>
<keyword evidence="2" id="KW-0229">DNA integration</keyword>
<dbReference type="GO" id="GO:0015074">
    <property type="term" value="P:DNA integration"/>
    <property type="evidence" value="ECO:0007669"/>
    <property type="project" value="UniProtKB-KW"/>
</dbReference>
<dbReference type="InterPro" id="IPR025166">
    <property type="entry name" value="Integrase_DNA_bind_dom"/>
</dbReference>
<dbReference type="InterPro" id="IPR053876">
    <property type="entry name" value="Phage_int_M"/>
</dbReference>
<dbReference type="GO" id="GO:0003677">
    <property type="term" value="F:DNA binding"/>
    <property type="evidence" value="ECO:0007669"/>
    <property type="project" value="UniProtKB-KW"/>
</dbReference>